<gene>
    <name evidence="2" type="ORF">PBT88_17745</name>
</gene>
<feature type="signal peptide" evidence="1">
    <location>
        <begin position="1"/>
        <end position="32"/>
    </location>
</feature>
<protein>
    <submittedName>
        <fullName evidence="2">Uncharacterized protein</fullName>
    </submittedName>
</protein>
<evidence type="ECO:0000313" key="3">
    <source>
        <dbReference type="Proteomes" id="UP001210865"/>
    </source>
</evidence>
<dbReference type="EMBL" id="CP115174">
    <property type="protein sequence ID" value="WBO21981.1"/>
    <property type="molecule type" value="Genomic_DNA"/>
</dbReference>
<keyword evidence="1" id="KW-0732">Signal</keyword>
<feature type="chain" id="PRO_5046998402" evidence="1">
    <location>
        <begin position="33"/>
        <end position="149"/>
    </location>
</feature>
<evidence type="ECO:0000256" key="1">
    <source>
        <dbReference type="SAM" id="SignalP"/>
    </source>
</evidence>
<keyword evidence="3" id="KW-1185">Reference proteome</keyword>
<accession>A0ABY7NR65</accession>
<dbReference type="RefSeq" id="WP_270076629.1">
    <property type="nucleotide sequence ID" value="NZ_CP115174.1"/>
</dbReference>
<evidence type="ECO:0000313" key="2">
    <source>
        <dbReference type="EMBL" id="WBO21981.1"/>
    </source>
</evidence>
<proteinExistence type="predicted"/>
<dbReference type="Proteomes" id="UP001210865">
    <property type="component" value="Chromosome"/>
</dbReference>
<sequence>MKRSRTLRALFARLLKVCALPALALAAVPAHAIEIEPYEYVTIPKDTTLLVFYGYYGEHTAYSSALPGSVKQASDFTSTTAALKLAHYFDIGGHRAFLSAVQLGGGFEEARIGSQRLSRNSGRGDNIIGSGFWLKEDSKNGFYWAIHHY</sequence>
<reference evidence="2 3" key="1">
    <citation type="submission" date="2022-12" db="EMBL/GenBank/DDBJ databases">
        <title>Sphingomonas abieness sp. nov., an endophytic bacterium isolated from Abies koreana.</title>
        <authorList>
            <person name="Jiang L."/>
            <person name="Lee J."/>
        </authorList>
    </citation>
    <scope>NUCLEOTIDE SEQUENCE [LARGE SCALE GENOMIC DNA]</scope>
    <source>
        <strain evidence="3">PAMB 00755</strain>
    </source>
</reference>
<name>A0ABY7NR65_9SPHN</name>
<organism evidence="2 3">
    <name type="scientific">Sphingomonas abietis</name>
    <dbReference type="NCBI Taxonomy" id="3012344"/>
    <lineage>
        <taxon>Bacteria</taxon>
        <taxon>Pseudomonadati</taxon>
        <taxon>Pseudomonadota</taxon>
        <taxon>Alphaproteobacteria</taxon>
        <taxon>Sphingomonadales</taxon>
        <taxon>Sphingomonadaceae</taxon>
        <taxon>Sphingomonas</taxon>
    </lineage>
</organism>